<sequence length="363" mass="39776">MEEDPGFGFSQRHFDWNSSDWRKPNFQLKLGNPNMGFPLSNATHATISTDGLLPLDGFPGLPHPRLDQCGERLGWSYGLPRYRQTFSPAIKNISLKDGLSVDTCGTCINPGKPYEGADVSGSPKFFVFDRSGDQATLIFYPETNRIPVPHIPMATPKQLGITVSGDDGKAGKTAFKGQDENEDIDVHSEMHEDTEELNALLYSDEESDYSCEGDGDDDEVTSTGHSPSTMTGHWDHGFGPSKKVPEEVARSLPSKKRKLSNECRNLPPSADSYEAENPIGNFNGDDAISSSGNCNAVSQNRGIKRARIRETISILESLVPGVKRKNPVEVLDEAIEYLKSLKQRASRAPSQGRSKVGGSKWVC</sequence>
<evidence type="ECO:0000313" key="1">
    <source>
        <dbReference type="EMBL" id="KAI4366547.1"/>
    </source>
</evidence>
<comment type="caution">
    <text evidence="1">The sequence shown here is derived from an EMBL/GenBank/DDBJ whole genome shotgun (WGS) entry which is preliminary data.</text>
</comment>
<proteinExistence type="predicted"/>
<dbReference type="Proteomes" id="UP001057402">
    <property type="component" value="Chromosome 6"/>
</dbReference>
<evidence type="ECO:0000313" key="2">
    <source>
        <dbReference type="Proteomes" id="UP001057402"/>
    </source>
</evidence>
<accession>A0ACB9QM63</accession>
<protein>
    <submittedName>
        <fullName evidence="1">Uncharacterized protein</fullName>
    </submittedName>
</protein>
<dbReference type="EMBL" id="CM042885">
    <property type="protein sequence ID" value="KAI4366547.1"/>
    <property type="molecule type" value="Genomic_DNA"/>
</dbReference>
<reference evidence="2" key="1">
    <citation type="journal article" date="2023" name="Front. Plant Sci.">
        <title>Chromosomal-level genome assembly of Melastoma candidum provides insights into trichome evolution.</title>
        <authorList>
            <person name="Zhong Y."/>
            <person name="Wu W."/>
            <person name="Sun C."/>
            <person name="Zou P."/>
            <person name="Liu Y."/>
            <person name="Dai S."/>
            <person name="Zhou R."/>
        </authorList>
    </citation>
    <scope>NUCLEOTIDE SEQUENCE [LARGE SCALE GENOMIC DNA]</scope>
</reference>
<keyword evidence="2" id="KW-1185">Reference proteome</keyword>
<organism evidence="1 2">
    <name type="scientific">Melastoma candidum</name>
    <dbReference type="NCBI Taxonomy" id="119954"/>
    <lineage>
        <taxon>Eukaryota</taxon>
        <taxon>Viridiplantae</taxon>
        <taxon>Streptophyta</taxon>
        <taxon>Embryophyta</taxon>
        <taxon>Tracheophyta</taxon>
        <taxon>Spermatophyta</taxon>
        <taxon>Magnoliopsida</taxon>
        <taxon>eudicotyledons</taxon>
        <taxon>Gunneridae</taxon>
        <taxon>Pentapetalae</taxon>
        <taxon>rosids</taxon>
        <taxon>malvids</taxon>
        <taxon>Myrtales</taxon>
        <taxon>Melastomataceae</taxon>
        <taxon>Melastomatoideae</taxon>
        <taxon>Melastomateae</taxon>
        <taxon>Melastoma</taxon>
    </lineage>
</organism>
<gene>
    <name evidence="1" type="ORF">MLD38_022411</name>
</gene>
<name>A0ACB9QM63_9MYRT</name>